<dbReference type="EMBL" id="CP011266">
    <property type="protein sequence ID" value="ALT69143.1"/>
    <property type="molecule type" value="Genomic_DNA"/>
</dbReference>
<dbReference type="GO" id="GO:0016491">
    <property type="term" value="F:oxidoreductase activity"/>
    <property type="evidence" value="ECO:0007669"/>
    <property type="project" value="UniProtKB-KW"/>
</dbReference>
<dbReference type="RefSeq" id="WP_058739397.1">
    <property type="nucleotide sequence ID" value="NZ_CP011266.1"/>
</dbReference>
<sequence>MSDFETIINTRRSIREYQDKDVEDEKILKILKAGMQAPGSRLGAEPWEFVIVKDKDTLAKLGEIKTRVTNAPVAIVLVANIERAFYKTVWQQDMGAAAENMLLEAVNLGLGGLWNGVAPEEERMTKIGEIIGIDDITDVKPYCIITLGYPAEGWENKFMDKFDEERIHHEKY</sequence>
<dbReference type="Gene3D" id="3.40.109.10">
    <property type="entry name" value="NADH Oxidase"/>
    <property type="match status" value="1"/>
</dbReference>
<evidence type="ECO:0000313" key="5">
    <source>
        <dbReference type="Proteomes" id="UP000067738"/>
    </source>
</evidence>
<protein>
    <submittedName>
        <fullName evidence="4">Nitroreductase family protein</fullName>
    </submittedName>
</protein>
<keyword evidence="2" id="KW-0560">Oxidoreductase</keyword>
<dbReference type="InterPro" id="IPR000415">
    <property type="entry name" value="Nitroreductase-like"/>
</dbReference>
<organism evidence="4 5">
    <name type="scientific">Methanobrevibacter millerae</name>
    <dbReference type="NCBI Taxonomy" id="230361"/>
    <lineage>
        <taxon>Archaea</taxon>
        <taxon>Methanobacteriati</taxon>
        <taxon>Methanobacteriota</taxon>
        <taxon>Methanomada group</taxon>
        <taxon>Methanobacteria</taxon>
        <taxon>Methanobacteriales</taxon>
        <taxon>Methanobacteriaceae</taxon>
        <taxon>Methanobrevibacter</taxon>
    </lineage>
</organism>
<accession>A0A0U3E532</accession>
<name>A0A0U3E532_9EURY</name>
<dbReference type="KEGG" id="mmil:sm9_1362"/>
<dbReference type="Pfam" id="PF00881">
    <property type="entry name" value="Nitroreductase"/>
    <property type="match status" value="2"/>
</dbReference>
<evidence type="ECO:0000256" key="2">
    <source>
        <dbReference type="ARBA" id="ARBA00023002"/>
    </source>
</evidence>
<evidence type="ECO:0000313" key="4">
    <source>
        <dbReference type="EMBL" id="ALT69143.1"/>
    </source>
</evidence>
<dbReference type="PANTHER" id="PTHR43673:SF10">
    <property type="entry name" value="NADH DEHYDROGENASE_NAD(P)H NITROREDUCTASE XCC3605-RELATED"/>
    <property type="match status" value="1"/>
</dbReference>
<dbReference type="OrthoDB" id="105365at2157"/>
<evidence type="ECO:0000259" key="3">
    <source>
        <dbReference type="Pfam" id="PF00881"/>
    </source>
</evidence>
<dbReference type="PANTHER" id="PTHR43673">
    <property type="entry name" value="NAD(P)H NITROREDUCTASE YDGI-RELATED"/>
    <property type="match status" value="1"/>
</dbReference>
<feature type="domain" description="Nitroreductase" evidence="3">
    <location>
        <begin position="67"/>
        <end position="149"/>
    </location>
</feature>
<dbReference type="Proteomes" id="UP000067738">
    <property type="component" value="Chromosome"/>
</dbReference>
<evidence type="ECO:0000256" key="1">
    <source>
        <dbReference type="ARBA" id="ARBA00007118"/>
    </source>
</evidence>
<dbReference type="GeneID" id="26736311"/>
<dbReference type="PATRIC" id="fig|230361.4.peg.1406"/>
<comment type="similarity">
    <text evidence="1">Belongs to the nitroreductase family.</text>
</comment>
<gene>
    <name evidence="4" type="ORF">sm9_1362</name>
</gene>
<keyword evidence="5" id="KW-1185">Reference proteome</keyword>
<proteinExistence type="inferred from homology"/>
<dbReference type="AlphaFoldDB" id="A0A0U3E532"/>
<reference evidence="4 5" key="1">
    <citation type="submission" date="2015-04" db="EMBL/GenBank/DDBJ databases">
        <title>The complete genome sequence of the rumen methanogen Methanobrevibacter millerae SM9.</title>
        <authorList>
            <person name="Leahy S.C."/>
            <person name="Kelly W.J."/>
            <person name="Pacheco D.M."/>
            <person name="Li D."/>
            <person name="Altermann E."/>
            <person name="Attwood G.T."/>
        </authorList>
    </citation>
    <scope>NUCLEOTIDE SEQUENCE [LARGE SCALE GENOMIC DNA]</scope>
    <source>
        <strain evidence="4 5">SM9</strain>
    </source>
</reference>
<feature type="domain" description="Nitroreductase" evidence="3">
    <location>
        <begin position="8"/>
        <end position="64"/>
    </location>
</feature>
<dbReference type="SUPFAM" id="SSF55469">
    <property type="entry name" value="FMN-dependent nitroreductase-like"/>
    <property type="match status" value="1"/>
</dbReference>
<dbReference type="InterPro" id="IPR029479">
    <property type="entry name" value="Nitroreductase"/>
</dbReference>